<dbReference type="EMBL" id="CP003697">
    <property type="protein sequence ID" value="AGF71177.1"/>
    <property type="molecule type" value="Genomic_DNA"/>
</dbReference>
<sequence length="65" mass="7266">MSAPLFRPQSTAELKARRDELLAKLAPRTIQDLLALQSIDFLDLNDEAILNEYMSLSYVIGDEAA</sequence>
<dbReference type="KEGG" id="chn:A605_00805"/>
<evidence type="ECO:0000313" key="2">
    <source>
        <dbReference type="Proteomes" id="UP000011723"/>
    </source>
</evidence>
<accession>M1NNU9</accession>
<dbReference type="AlphaFoldDB" id="M1NNU9"/>
<reference evidence="1 2" key="1">
    <citation type="journal article" date="2012" name="Stand. Genomic Sci.">
        <title>Genome sequence of the halotolerant bacterium Corynebacterium halotolerans type strain YIM 70093(T) (= DSM 44683(T)).</title>
        <authorList>
            <person name="Ruckert C."/>
            <person name="Albersmeier A."/>
            <person name="Al-Dilaimi A."/>
            <person name="Niehaus K."/>
            <person name="Szczepanowski R."/>
            <person name="Kalinowski J."/>
        </authorList>
    </citation>
    <scope>NUCLEOTIDE SEQUENCE [LARGE SCALE GENOMIC DNA]</scope>
    <source>
        <strain evidence="1">YIM 70093</strain>
    </source>
</reference>
<evidence type="ECO:0000313" key="1">
    <source>
        <dbReference type="EMBL" id="AGF71177.1"/>
    </source>
</evidence>
<proteinExistence type="predicted"/>
<organism evidence="1 2">
    <name type="scientific">Corynebacterium halotolerans YIM 70093 = DSM 44683</name>
    <dbReference type="NCBI Taxonomy" id="1121362"/>
    <lineage>
        <taxon>Bacteria</taxon>
        <taxon>Bacillati</taxon>
        <taxon>Actinomycetota</taxon>
        <taxon>Actinomycetes</taxon>
        <taxon>Mycobacteriales</taxon>
        <taxon>Corynebacteriaceae</taxon>
        <taxon>Corynebacterium</taxon>
    </lineage>
</organism>
<dbReference type="OrthoDB" id="4414515at2"/>
<protein>
    <submittedName>
        <fullName evidence="1">Uncharacterized protein</fullName>
    </submittedName>
</protein>
<name>M1NNU9_9CORY</name>
<dbReference type="RefSeq" id="WP_015399601.1">
    <property type="nucleotide sequence ID" value="NC_020302.1"/>
</dbReference>
<gene>
    <name evidence="1" type="ORF">A605_00805</name>
</gene>
<dbReference type="HOGENOM" id="CLU_190535_0_0_11"/>
<dbReference type="Proteomes" id="UP000011723">
    <property type="component" value="Chromosome"/>
</dbReference>
<keyword evidence="2" id="KW-1185">Reference proteome</keyword>
<dbReference type="STRING" id="1121362.A605_00805"/>